<name>A0A4R6BWJ0_9STAP</name>
<dbReference type="Gene3D" id="3.60.21.10">
    <property type="match status" value="1"/>
</dbReference>
<dbReference type="GO" id="GO:0005737">
    <property type="term" value="C:cytoplasm"/>
    <property type="evidence" value="ECO:0007669"/>
    <property type="project" value="TreeGrafter"/>
</dbReference>
<dbReference type="PANTHER" id="PTHR42850">
    <property type="entry name" value="METALLOPHOSPHOESTERASE"/>
    <property type="match status" value="1"/>
</dbReference>
<dbReference type="InterPro" id="IPR029052">
    <property type="entry name" value="Metallo-depent_PP-like"/>
</dbReference>
<protein>
    <recommendedName>
        <fullName evidence="1">Calcineurin-like phosphoesterase domain-containing protein</fullName>
    </recommendedName>
</protein>
<dbReference type="InterPro" id="IPR050126">
    <property type="entry name" value="Ap4A_hydrolase"/>
</dbReference>
<dbReference type="InterPro" id="IPR004843">
    <property type="entry name" value="Calcineurin-like_PHP"/>
</dbReference>
<dbReference type="SUPFAM" id="SSF56300">
    <property type="entry name" value="Metallo-dependent phosphatases"/>
    <property type="match status" value="1"/>
</dbReference>
<dbReference type="GO" id="GO:0016791">
    <property type="term" value="F:phosphatase activity"/>
    <property type="evidence" value="ECO:0007669"/>
    <property type="project" value="TreeGrafter"/>
</dbReference>
<dbReference type="Proteomes" id="UP000294802">
    <property type="component" value="Unassembled WGS sequence"/>
</dbReference>
<feature type="domain" description="Calcineurin-like phosphoesterase" evidence="1">
    <location>
        <begin position="16"/>
        <end position="195"/>
    </location>
</feature>
<sequence length="360" mass="41358">MKLKDNYRKLEIKGRRTIVISDIHGEKVLFQKLLEKVGFLEDDVLIIGGDILDKGRDSIGTMKYVLQLLEQENVHMIEGNCDRILTELYEAWLFDYMDYRRTFIHDYLDETGKTLADYPSQHNLADDILKTYGDYQQRFAALPTAIETEDYLFVHAGIDHADYLETDCEQALVMPNFYEQKHQLDKYVVVGHYPACNYVENGLYSHEVKISHDRKIIAIDGGNQVKASGQLNALIIEADGTRSSMAVDDYITREIVQSLEVSYQEPHTFTYPDFEITIGEIDPYFTSAIHVRSQTEFMVKTEYIQEDGSGGYRLKDDYTDMFLNVEVGETVKVIDDSCLGYVLVKKESLVGWVPEEVLGE</sequence>
<accession>A0A4R6BWJ0</accession>
<dbReference type="GO" id="GO:0110154">
    <property type="term" value="P:RNA decapping"/>
    <property type="evidence" value="ECO:0007669"/>
    <property type="project" value="TreeGrafter"/>
</dbReference>
<dbReference type="PANTHER" id="PTHR42850:SF4">
    <property type="entry name" value="ZINC-DEPENDENT ENDOPOLYPHOSPHATASE"/>
    <property type="match status" value="1"/>
</dbReference>
<dbReference type="AlphaFoldDB" id="A0A4R6BWJ0"/>
<proteinExistence type="predicted"/>
<dbReference type="OrthoDB" id="384253at2"/>
<evidence type="ECO:0000259" key="1">
    <source>
        <dbReference type="Pfam" id="PF00149"/>
    </source>
</evidence>
<evidence type="ECO:0000313" key="3">
    <source>
        <dbReference type="Proteomes" id="UP000294802"/>
    </source>
</evidence>
<dbReference type="EMBL" id="SCWB01000002">
    <property type="protein sequence ID" value="TDM12834.1"/>
    <property type="molecule type" value="Genomic_DNA"/>
</dbReference>
<gene>
    <name evidence="2" type="ORF">ERX29_02195</name>
</gene>
<reference evidence="2 3" key="1">
    <citation type="submission" date="2019-01" db="EMBL/GenBank/DDBJ databases">
        <title>Draft genome sequences of the type strains of six Macrococcus species.</title>
        <authorList>
            <person name="Mazhar S."/>
            <person name="Altermann E."/>
            <person name="Hill C."/>
            <person name="Mcauliffe O."/>
        </authorList>
    </citation>
    <scope>NUCLEOTIDE SEQUENCE [LARGE SCALE GENOMIC DNA]</scope>
    <source>
        <strain evidence="2 3">CCM4815</strain>
    </source>
</reference>
<dbReference type="Pfam" id="PF00149">
    <property type="entry name" value="Metallophos"/>
    <property type="match status" value="1"/>
</dbReference>
<organism evidence="2 3">
    <name type="scientific">Macrococcus lamae</name>
    <dbReference type="NCBI Taxonomy" id="198484"/>
    <lineage>
        <taxon>Bacteria</taxon>
        <taxon>Bacillati</taxon>
        <taxon>Bacillota</taxon>
        <taxon>Bacilli</taxon>
        <taxon>Bacillales</taxon>
        <taxon>Staphylococcaceae</taxon>
        <taxon>Macrococcus</taxon>
    </lineage>
</organism>
<dbReference type="RefSeq" id="WP_133443049.1">
    <property type="nucleotide sequence ID" value="NZ_SCWB01000002.1"/>
</dbReference>
<evidence type="ECO:0000313" key="2">
    <source>
        <dbReference type="EMBL" id="TDM12834.1"/>
    </source>
</evidence>
<keyword evidence="3" id="KW-1185">Reference proteome</keyword>
<comment type="caution">
    <text evidence="2">The sequence shown here is derived from an EMBL/GenBank/DDBJ whole genome shotgun (WGS) entry which is preliminary data.</text>
</comment>
<dbReference type="GO" id="GO:0008803">
    <property type="term" value="F:bis(5'-nucleosyl)-tetraphosphatase (symmetrical) activity"/>
    <property type="evidence" value="ECO:0007669"/>
    <property type="project" value="TreeGrafter"/>
</dbReference>